<evidence type="ECO:0000259" key="4">
    <source>
        <dbReference type="Pfam" id="PF03081"/>
    </source>
</evidence>
<evidence type="ECO:0000313" key="5">
    <source>
        <dbReference type="EMBL" id="PRQ28587.1"/>
    </source>
</evidence>
<feature type="domain" description="Exocyst complex subunit Exo70 C-terminal" evidence="4">
    <location>
        <begin position="57"/>
        <end position="129"/>
    </location>
</feature>
<dbReference type="Gene3D" id="1.20.1280.170">
    <property type="entry name" value="Exocyst complex component Exo70"/>
    <property type="match status" value="1"/>
</dbReference>
<evidence type="ECO:0000313" key="6">
    <source>
        <dbReference type="Proteomes" id="UP000238479"/>
    </source>
</evidence>
<evidence type="ECO:0000256" key="3">
    <source>
        <dbReference type="RuleBase" id="RU365026"/>
    </source>
</evidence>
<accession>A0A2P6Q326</accession>
<dbReference type="Proteomes" id="UP000238479">
    <property type="component" value="Chromosome 5"/>
</dbReference>
<dbReference type="InterPro" id="IPR016159">
    <property type="entry name" value="Cullin_repeat-like_dom_sf"/>
</dbReference>
<dbReference type="PANTHER" id="PTHR12542">
    <property type="entry name" value="EXOCYST COMPLEX PROTEIN EXO70"/>
    <property type="match status" value="1"/>
</dbReference>
<keyword evidence="2 3" id="KW-0813">Transport</keyword>
<organism evidence="5 6">
    <name type="scientific">Rosa chinensis</name>
    <name type="common">China rose</name>
    <dbReference type="NCBI Taxonomy" id="74649"/>
    <lineage>
        <taxon>Eukaryota</taxon>
        <taxon>Viridiplantae</taxon>
        <taxon>Streptophyta</taxon>
        <taxon>Embryophyta</taxon>
        <taxon>Tracheophyta</taxon>
        <taxon>Spermatophyta</taxon>
        <taxon>Magnoliopsida</taxon>
        <taxon>eudicotyledons</taxon>
        <taxon>Gunneridae</taxon>
        <taxon>Pentapetalae</taxon>
        <taxon>rosids</taxon>
        <taxon>fabids</taxon>
        <taxon>Rosales</taxon>
        <taxon>Rosaceae</taxon>
        <taxon>Rosoideae</taxon>
        <taxon>Rosoideae incertae sedis</taxon>
        <taxon>Rosa</taxon>
    </lineage>
</organism>
<dbReference type="InterPro" id="IPR046364">
    <property type="entry name" value="Exo70_C"/>
</dbReference>
<evidence type="ECO:0000256" key="1">
    <source>
        <dbReference type="ARBA" id="ARBA00006756"/>
    </source>
</evidence>
<dbReference type="GO" id="GO:0005546">
    <property type="term" value="F:phosphatidylinositol-4,5-bisphosphate binding"/>
    <property type="evidence" value="ECO:0007669"/>
    <property type="project" value="InterPro"/>
</dbReference>
<dbReference type="EMBL" id="PDCK01000043">
    <property type="protein sequence ID" value="PRQ28587.1"/>
    <property type="molecule type" value="Genomic_DNA"/>
</dbReference>
<keyword evidence="3" id="KW-0268">Exocytosis</keyword>
<dbReference type="GO" id="GO:0000145">
    <property type="term" value="C:exocyst"/>
    <property type="evidence" value="ECO:0007669"/>
    <property type="project" value="InterPro"/>
</dbReference>
<dbReference type="SUPFAM" id="SSF74788">
    <property type="entry name" value="Cullin repeat-like"/>
    <property type="match status" value="1"/>
</dbReference>
<protein>
    <recommendedName>
        <fullName evidence="3">Exocyst subunit Exo70 family protein</fullName>
    </recommendedName>
</protein>
<keyword evidence="6" id="KW-1185">Reference proteome</keyword>
<reference evidence="5 6" key="1">
    <citation type="journal article" date="2018" name="Nat. Genet.">
        <title>The Rosa genome provides new insights in the design of modern roses.</title>
        <authorList>
            <person name="Bendahmane M."/>
        </authorList>
    </citation>
    <scope>NUCLEOTIDE SEQUENCE [LARGE SCALE GENOMIC DNA]</scope>
    <source>
        <strain evidence="6">cv. Old Blush</strain>
    </source>
</reference>
<comment type="caution">
    <text evidence="5">The sequence shown here is derived from an EMBL/GenBank/DDBJ whole genome shotgun (WGS) entry which is preliminary data.</text>
</comment>
<dbReference type="PANTHER" id="PTHR12542:SF96">
    <property type="entry name" value="EXOCYST COMPLEX COMPONENT EXO70B1"/>
    <property type="match status" value="1"/>
</dbReference>
<dbReference type="GO" id="GO:0006887">
    <property type="term" value="P:exocytosis"/>
    <property type="evidence" value="ECO:0007669"/>
    <property type="project" value="UniProtKB-KW"/>
</dbReference>
<name>A0A2P6Q326_ROSCH</name>
<dbReference type="AlphaFoldDB" id="A0A2P6Q326"/>
<dbReference type="GO" id="GO:0015031">
    <property type="term" value="P:protein transport"/>
    <property type="evidence" value="ECO:0007669"/>
    <property type="project" value="UniProtKB-KW"/>
</dbReference>
<dbReference type="Pfam" id="PF03081">
    <property type="entry name" value="Exo70_C"/>
    <property type="match status" value="1"/>
</dbReference>
<sequence>MSFQYYPYILLHFSSQLLARVLGGGFLEESLSRLGLQKLSINKALKIPWQDLEDEIKQWIKAANVSLRILFPIERRFVDRVFYGLSSAADLSFMEVCRGLTIQILNFTDAVVIGSRSPERLFKVLDVFDYALLDARI</sequence>
<keyword evidence="3" id="KW-0653">Protein transport</keyword>
<comment type="similarity">
    <text evidence="1 3">Belongs to the EXO70 family.</text>
</comment>
<dbReference type="Gramene" id="PRQ28587">
    <property type="protein sequence ID" value="PRQ28587"/>
    <property type="gene ID" value="RchiOBHm_Chr5g0004641"/>
</dbReference>
<proteinExistence type="inferred from homology"/>
<evidence type="ECO:0000256" key="2">
    <source>
        <dbReference type="ARBA" id="ARBA00022448"/>
    </source>
</evidence>
<gene>
    <name evidence="5" type="ORF">RchiOBHm_Chr5g0004641</name>
</gene>
<dbReference type="STRING" id="74649.A0A2P6Q326"/>
<dbReference type="OMA" id="QWIKAAN"/>
<dbReference type="InterPro" id="IPR004140">
    <property type="entry name" value="Exo70"/>
</dbReference>
<comment type="function">
    <text evidence="3">Component of the exocyst complex.</text>
</comment>